<protein>
    <submittedName>
        <fullName evidence="1">Uncharacterized protein</fullName>
    </submittedName>
</protein>
<name>A0A5C3KER9_COPMA</name>
<accession>A0A5C3KER9</accession>
<organism evidence="1 2">
    <name type="scientific">Coprinopsis marcescibilis</name>
    <name type="common">Agaric fungus</name>
    <name type="synonym">Psathyrella marcescibilis</name>
    <dbReference type="NCBI Taxonomy" id="230819"/>
    <lineage>
        <taxon>Eukaryota</taxon>
        <taxon>Fungi</taxon>
        <taxon>Dikarya</taxon>
        <taxon>Basidiomycota</taxon>
        <taxon>Agaricomycotina</taxon>
        <taxon>Agaricomycetes</taxon>
        <taxon>Agaricomycetidae</taxon>
        <taxon>Agaricales</taxon>
        <taxon>Agaricineae</taxon>
        <taxon>Psathyrellaceae</taxon>
        <taxon>Coprinopsis</taxon>
    </lineage>
</organism>
<gene>
    <name evidence="1" type="ORF">FA15DRAFT_249987</name>
</gene>
<dbReference type="AlphaFoldDB" id="A0A5C3KER9"/>
<proteinExistence type="predicted"/>
<evidence type="ECO:0000313" key="2">
    <source>
        <dbReference type="Proteomes" id="UP000307440"/>
    </source>
</evidence>
<dbReference type="Proteomes" id="UP000307440">
    <property type="component" value="Unassembled WGS sequence"/>
</dbReference>
<keyword evidence="2" id="KW-1185">Reference proteome</keyword>
<reference evidence="1 2" key="1">
    <citation type="journal article" date="2019" name="Nat. Ecol. Evol.">
        <title>Megaphylogeny resolves global patterns of mushroom evolution.</title>
        <authorList>
            <person name="Varga T."/>
            <person name="Krizsan K."/>
            <person name="Foldi C."/>
            <person name="Dima B."/>
            <person name="Sanchez-Garcia M."/>
            <person name="Sanchez-Ramirez S."/>
            <person name="Szollosi G.J."/>
            <person name="Szarkandi J.G."/>
            <person name="Papp V."/>
            <person name="Albert L."/>
            <person name="Andreopoulos W."/>
            <person name="Angelini C."/>
            <person name="Antonin V."/>
            <person name="Barry K.W."/>
            <person name="Bougher N.L."/>
            <person name="Buchanan P."/>
            <person name="Buyck B."/>
            <person name="Bense V."/>
            <person name="Catcheside P."/>
            <person name="Chovatia M."/>
            <person name="Cooper J."/>
            <person name="Damon W."/>
            <person name="Desjardin D."/>
            <person name="Finy P."/>
            <person name="Geml J."/>
            <person name="Haridas S."/>
            <person name="Hughes K."/>
            <person name="Justo A."/>
            <person name="Karasinski D."/>
            <person name="Kautmanova I."/>
            <person name="Kiss B."/>
            <person name="Kocsube S."/>
            <person name="Kotiranta H."/>
            <person name="LaButti K.M."/>
            <person name="Lechner B.E."/>
            <person name="Liimatainen K."/>
            <person name="Lipzen A."/>
            <person name="Lukacs Z."/>
            <person name="Mihaltcheva S."/>
            <person name="Morgado L.N."/>
            <person name="Niskanen T."/>
            <person name="Noordeloos M.E."/>
            <person name="Ohm R.A."/>
            <person name="Ortiz-Santana B."/>
            <person name="Ovrebo C."/>
            <person name="Racz N."/>
            <person name="Riley R."/>
            <person name="Savchenko A."/>
            <person name="Shiryaev A."/>
            <person name="Soop K."/>
            <person name="Spirin V."/>
            <person name="Szebenyi C."/>
            <person name="Tomsovsky M."/>
            <person name="Tulloss R.E."/>
            <person name="Uehling J."/>
            <person name="Grigoriev I.V."/>
            <person name="Vagvolgyi C."/>
            <person name="Papp T."/>
            <person name="Martin F.M."/>
            <person name="Miettinen O."/>
            <person name="Hibbett D.S."/>
            <person name="Nagy L.G."/>
        </authorList>
    </citation>
    <scope>NUCLEOTIDE SEQUENCE [LARGE SCALE GENOMIC DNA]</scope>
    <source>
        <strain evidence="1 2">CBS 121175</strain>
    </source>
</reference>
<evidence type="ECO:0000313" key="1">
    <source>
        <dbReference type="EMBL" id="TFK18530.1"/>
    </source>
</evidence>
<dbReference type="EMBL" id="ML210394">
    <property type="protein sequence ID" value="TFK18530.1"/>
    <property type="molecule type" value="Genomic_DNA"/>
</dbReference>
<sequence>MVNTSTKRGRCRTTIWVWQKFKKATGMKKGIIRLQSLHPLNPEATWRLNHARRTVALSVPQLNSKTLEQRDLYIISNGSTKCPSCCWRREFGLCRQ</sequence>